<organism evidence="3 4">
    <name type="scientific">Kribbella lupini</name>
    <dbReference type="NCBI Taxonomy" id="291602"/>
    <lineage>
        <taxon>Bacteria</taxon>
        <taxon>Bacillati</taxon>
        <taxon>Actinomycetota</taxon>
        <taxon>Actinomycetes</taxon>
        <taxon>Propionibacteriales</taxon>
        <taxon>Kribbellaceae</taxon>
        <taxon>Kribbella</taxon>
    </lineage>
</organism>
<name>A0ABP4M3L9_9ACTN</name>
<keyword evidence="4" id="KW-1185">Reference proteome</keyword>
<sequence length="155" mass="16622">MGEADDEVTRPLPEETGDGDQKPAWRFDVPPVPPLLILAVVGVLAGFVTIGMVWLSERGCERFRDTSNCGAWGFPLLVLTVVVAIVLGATALSRLAMPHPRLVAFLGVGFMLLVVLGFLADDLFSTWTLLVLPVLTATTFLLAHLLAGLLERADA</sequence>
<evidence type="ECO:0000256" key="1">
    <source>
        <dbReference type="SAM" id="MobiDB-lite"/>
    </source>
</evidence>
<comment type="caution">
    <text evidence="3">The sequence shown here is derived from an EMBL/GenBank/DDBJ whole genome shotgun (WGS) entry which is preliminary data.</text>
</comment>
<dbReference type="Proteomes" id="UP001500363">
    <property type="component" value="Unassembled WGS sequence"/>
</dbReference>
<feature type="transmembrane region" description="Helical" evidence="2">
    <location>
        <begin position="35"/>
        <end position="55"/>
    </location>
</feature>
<keyword evidence="2" id="KW-1133">Transmembrane helix</keyword>
<protein>
    <submittedName>
        <fullName evidence="3">Uncharacterized protein</fullName>
    </submittedName>
</protein>
<evidence type="ECO:0000313" key="3">
    <source>
        <dbReference type="EMBL" id="GAA1536478.1"/>
    </source>
</evidence>
<dbReference type="RefSeq" id="WP_344176802.1">
    <property type="nucleotide sequence ID" value="NZ_BAAANC010000002.1"/>
</dbReference>
<feature type="transmembrane region" description="Helical" evidence="2">
    <location>
        <begin position="76"/>
        <end position="96"/>
    </location>
</feature>
<gene>
    <name evidence="3" type="ORF">GCM10009741_43800</name>
</gene>
<proteinExistence type="predicted"/>
<reference evidence="4" key="1">
    <citation type="journal article" date="2019" name="Int. J. Syst. Evol. Microbiol.">
        <title>The Global Catalogue of Microorganisms (GCM) 10K type strain sequencing project: providing services to taxonomists for standard genome sequencing and annotation.</title>
        <authorList>
            <consortium name="The Broad Institute Genomics Platform"/>
            <consortium name="The Broad Institute Genome Sequencing Center for Infectious Disease"/>
            <person name="Wu L."/>
            <person name="Ma J."/>
        </authorList>
    </citation>
    <scope>NUCLEOTIDE SEQUENCE [LARGE SCALE GENOMIC DNA]</scope>
    <source>
        <strain evidence="4">JCM 14303</strain>
    </source>
</reference>
<feature type="compositionally biased region" description="Basic and acidic residues" evidence="1">
    <location>
        <begin position="7"/>
        <end position="24"/>
    </location>
</feature>
<feature type="region of interest" description="Disordered" evidence="1">
    <location>
        <begin position="1"/>
        <end position="24"/>
    </location>
</feature>
<feature type="transmembrane region" description="Helical" evidence="2">
    <location>
        <begin position="127"/>
        <end position="150"/>
    </location>
</feature>
<keyword evidence="2" id="KW-0812">Transmembrane</keyword>
<keyword evidence="2" id="KW-0472">Membrane</keyword>
<dbReference type="EMBL" id="BAAANC010000002">
    <property type="protein sequence ID" value="GAA1536478.1"/>
    <property type="molecule type" value="Genomic_DNA"/>
</dbReference>
<feature type="transmembrane region" description="Helical" evidence="2">
    <location>
        <begin position="102"/>
        <end position="120"/>
    </location>
</feature>
<evidence type="ECO:0000313" key="4">
    <source>
        <dbReference type="Proteomes" id="UP001500363"/>
    </source>
</evidence>
<accession>A0ABP4M3L9</accession>
<evidence type="ECO:0000256" key="2">
    <source>
        <dbReference type="SAM" id="Phobius"/>
    </source>
</evidence>